<protein>
    <submittedName>
        <fullName evidence="1">Uncharacterized protein</fullName>
    </submittedName>
</protein>
<accession>A0AAV5L861</accession>
<dbReference type="AlphaFoldDB" id="A0AAV5L861"/>
<dbReference type="EMBL" id="BPVZ01000098">
    <property type="protein sequence ID" value="GKV32967.1"/>
    <property type="molecule type" value="Genomic_DNA"/>
</dbReference>
<keyword evidence="2" id="KW-1185">Reference proteome</keyword>
<reference evidence="1 2" key="1">
    <citation type="journal article" date="2021" name="Commun. Biol.">
        <title>The genome of Shorea leprosula (Dipterocarpaceae) highlights the ecological relevance of drought in aseasonal tropical rainforests.</title>
        <authorList>
            <person name="Ng K.K.S."/>
            <person name="Kobayashi M.J."/>
            <person name="Fawcett J.A."/>
            <person name="Hatakeyama M."/>
            <person name="Paape T."/>
            <person name="Ng C.H."/>
            <person name="Ang C.C."/>
            <person name="Tnah L.H."/>
            <person name="Lee C.T."/>
            <person name="Nishiyama T."/>
            <person name="Sese J."/>
            <person name="O'Brien M.J."/>
            <person name="Copetti D."/>
            <person name="Mohd Noor M.I."/>
            <person name="Ong R.C."/>
            <person name="Putra M."/>
            <person name="Sireger I.Z."/>
            <person name="Indrioko S."/>
            <person name="Kosugi Y."/>
            <person name="Izuno A."/>
            <person name="Isagi Y."/>
            <person name="Lee S.L."/>
            <person name="Shimizu K.K."/>
        </authorList>
    </citation>
    <scope>NUCLEOTIDE SEQUENCE [LARGE SCALE GENOMIC DNA]</scope>
    <source>
        <strain evidence="1">214</strain>
    </source>
</reference>
<sequence>MFSRFLLWTLQLRQKTADELKREMEEDVRKDGGSRRRRWT</sequence>
<organism evidence="1 2">
    <name type="scientific">Rubroshorea leprosula</name>
    <dbReference type="NCBI Taxonomy" id="152421"/>
    <lineage>
        <taxon>Eukaryota</taxon>
        <taxon>Viridiplantae</taxon>
        <taxon>Streptophyta</taxon>
        <taxon>Embryophyta</taxon>
        <taxon>Tracheophyta</taxon>
        <taxon>Spermatophyta</taxon>
        <taxon>Magnoliopsida</taxon>
        <taxon>eudicotyledons</taxon>
        <taxon>Gunneridae</taxon>
        <taxon>Pentapetalae</taxon>
        <taxon>rosids</taxon>
        <taxon>malvids</taxon>
        <taxon>Malvales</taxon>
        <taxon>Dipterocarpaceae</taxon>
        <taxon>Rubroshorea</taxon>
    </lineage>
</organism>
<evidence type="ECO:0000313" key="2">
    <source>
        <dbReference type="Proteomes" id="UP001054252"/>
    </source>
</evidence>
<gene>
    <name evidence="1" type="ORF">SLEP1_g41527</name>
</gene>
<proteinExistence type="predicted"/>
<evidence type="ECO:0000313" key="1">
    <source>
        <dbReference type="EMBL" id="GKV32967.1"/>
    </source>
</evidence>
<name>A0AAV5L861_9ROSI</name>
<dbReference type="Proteomes" id="UP001054252">
    <property type="component" value="Unassembled WGS sequence"/>
</dbReference>
<comment type="caution">
    <text evidence="1">The sequence shown here is derived from an EMBL/GenBank/DDBJ whole genome shotgun (WGS) entry which is preliminary data.</text>
</comment>